<accession>A0AAE8M015</accession>
<dbReference type="EMBL" id="ONZP01000046">
    <property type="protein sequence ID" value="SPJ71751.1"/>
    <property type="molecule type" value="Genomic_DNA"/>
</dbReference>
<dbReference type="Proteomes" id="UP001187734">
    <property type="component" value="Unassembled WGS sequence"/>
</dbReference>
<gene>
    <name evidence="2" type="ORF">FTOL_01479</name>
</gene>
<protein>
    <submittedName>
        <fullName evidence="2">Uncharacterized protein</fullName>
    </submittedName>
</protein>
<evidence type="ECO:0000313" key="3">
    <source>
        <dbReference type="Proteomes" id="UP001187734"/>
    </source>
</evidence>
<sequence length="455" mass="51987">MSLETLAPELVALVLQNVDSPHSLHDLITASPACLRTFSQAPQPILSAVIRNALPGETVKHFLAVLQTPSPSTTSLVSQFLDKYFSLSSSFDFPTTKPDIISLYQLYNRVNFIITRYLHQMQELGLGESILVPSASECIRLQRAFLRFEIYSRVFPADDTRPWETPSSNHPFSAAEQFDLYLSQLAPWEAEEMACVELYFSLLIGNFVDQLEEQLIDAVKGCTGIVWPLSPETTQAAETKIKEELDKIHNQETLKEFKNLDLTNLSLFSKDGIHYPTAHISYMTSLGLDFIYNLCISESRRSELMRSNSPYFREFLPEALHHSPTRTLEHEGEGSLSTEWDTDDNPHRHNLGYHLFGKDRDNEMIYIAISPNSSYYSVLRQLGYVFWDSARIRSSELSERLEAAGSATFNRGQFDRRWKKGAEARLEGVRLPRDQFEEIERKFGDIRRPLPEGCE</sequence>
<comment type="caution">
    <text evidence="2">The sequence shown here is derived from an EMBL/GenBank/DDBJ whole genome shotgun (WGS) entry which is preliminary data.</text>
</comment>
<keyword evidence="3" id="KW-1185">Reference proteome</keyword>
<reference evidence="2" key="1">
    <citation type="submission" date="2018-03" db="EMBL/GenBank/DDBJ databases">
        <authorList>
            <person name="Guldener U."/>
        </authorList>
    </citation>
    <scope>NUCLEOTIDE SEQUENCE</scope>
</reference>
<name>A0AAE8M015_9HYPO</name>
<dbReference type="AlphaFoldDB" id="A0AAE8M015"/>
<proteinExistence type="predicted"/>
<evidence type="ECO:0000256" key="1">
    <source>
        <dbReference type="SAM" id="MobiDB-lite"/>
    </source>
</evidence>
<feature type="region of interest" description="Disordered" evidence="1">
    <location>
        <begin position="324"/>
        <end position="343"/>
    </location>
</feature>
<evidence type="ECO:0000313" key="2">
    <source>
        <dbReference type="EMBL" id="SPJ71751.1"/>
    </source>
</evidence>
<organism evidence="2 3">
    <name type="scientific">Fusarium torulosum</name>
    <dbReference type="NCBI Taxonomy" id="33205"/>
    <lineage>
        <taxon>Eukaryota</taxon>
        <taxon>Fungi</taxon>
        <taxon>Dikarya</taxon>
        <taxon>Ascomycota</taxon>
        <taxon>Pezizomycotina</taxon>
        <taxon>Sordariomycetes</taxon>
        <taxon>Hypocreomycetidae</taxon>
        <taxon>Hypocreales</taxon>
        <taxon>Nectriaceae</taxon>
        <taxon>Fusarium</taxon>
    </lineage>
</organism>
<feature type="compositionally biased region" description="Basic and acidic residues" evidence="1">
    <location>
        <begin position="324"/>
        <end position="333"/>
    </location>
</feature>